<keyword evidence="2" id="KW-1185">Reference proteome</keyword>
<reference evidence="1 2" key="1">
    <citation type="submission" date="2022-05" db="EMBL/GenBank/DDBJ databases">
        <authorList>
            <consortium name="Genoscope - CEA"/>
            <person name="William W."/>
        </authorList>
    </citation>
    <scope>NUCLEOTIDE SEQUENCE [LARGE SCALE GENOMIC DNA]</scope>
</reference>
<feature type="non-terminal residue" evidence="1">
    <location>
        <position position="1"/>
    </location>
</feature>
<sequence length="55" mass="6210">TQEVLIVLIAYPCCRHQRAYLSAIPPPPTAELCKWENRFSLPALLKSCEPEKGDL</sequence>
<evidence type="ECO:0000313" key="1">
    <source>
        <dbReference type="EMBL" id="CAH3189584.1"/>
    </source>
</evidence>
<proteinExistence type="predicted"/>
<evidence type="ECO:0000313" key="2">
    <source>
        <dbReference type="Proteomes" id="UP001159427"/>
    </source>
</evidence>
<name>A0ABN8SF23_9CNID</name>
<gene>
    <name evidence="1" type="ORF">PEVE_00019533</name>
</gene>
<accession>A0ABN8SF23</accession>
<protein>
    <submittedName>
        <fullName evidence="1">Uncharacterized protein</fullName>
    </submittedName>
</protein>
<organism evidence="1 2">
    <name type="scientific">Porites evermanni</name>
    <dbReference type="NCBI Taxonomy" id="104178"/>
    <lineage>
        <taxon>Eukaryota</taxon>
        <taxon>Metazoa</taxon>
        <taxon>Cnidaria</taxon>
        <taxon>Anthozoa</taxon>
        <taxon>Hexacorallia</taxon>
        <taxon>Scleractinia</taxon>
        <taxon>Fungiina</taxon>
        <taxon>Poritidae</taxon>
        <taxon>Porites</taxon>
    </lineage>
</organism>
<dbReference type="Proteomes" id="UP001159427">
    <property type="component" value="Unassembled WGS sequence"/>
</dbReference>
<dbReference type="EMBL" id="CALNXI010002633">
    <property type="protein sequence ID" value="CAH3189584.1"/>
    <property type="molecule type" value="Genomic_DNA"/>
</dbReference>
<comment type="caution">
    <text evidence="1">The sequence shown here is derived from an EMBL/GenBank/DDBJ whole genome shotgun (WGS) entry which is preliminary data.</text>
</comment>